<dbReference type="Proteomes" id="UP000077266">
    <property type="component" value="Unassembled WGS sequence"/>
</dbReference>
<dbReference type="AlphaFoldDB" id="A0A165P245"/>
<proteinExistence type="predicted"/>
<evidence type="ECO:0000259" key="2">
    <source>
        <dbReference type="Pfam" id="PF23865"/>
    </source>
</evidence>
<protein>
    <recommendedName>
        <fullName evidence="2">DUF7223 domain-containing protein</fullName>
    </recommendedName>
</protein>
<evidence type="ECO:0000313" key="3">
    <source>
        <dbReference type="EMBL" id="KZW01534.1"/>
    </source>
</evidence>
<dbReference type="STRING" id="1314781.A0A165P245"/>
<evidence type="ECO:0000313" key="4">
    <source>
        <dbReference type="Proteomes" id="UP000077266"/>
    </source>
</evidence>
<dbReference type="EMBL" id="KV425893">
    <property type="protein sequence ID" value="KZW01534.1"/>
    <property type="molecule type" value="Genomic_DNA"/>
</dbReference>
<feature type="domain" description="DUF7223" evidence="2">
    <location>
        <begin position="279"/>
        <end position="468"/>
    </location>
</feature>
<keyword evidence="4" id="KW-1185">Reference proteome</keyword>
<dbReference type="OrthoDB" id="73875at2759"/>
<accession>A0A165P245</accession>
<gene>
    <name evidence="3" type="ORF">EXIGLDRAFT_745081</name>
</gene>
<dbReference type="InParanoid" id="A0A165P245"/>
<sequence>MFDKRTLALYITLVATVFARNDWTQPCISGSCSYDTGDGVKTAYSSLALNGDPSVLSDITTAAGWEISGCNPGWKTGAANVVVTCTGSAKQMAHCDHLFQGGNAMNKVVRLPQDCGVGPFARVVRSSQVQRRDEGGPEMHALTLDYNFDQLPATGNRTLSFNIASLNAPSDVQGQRRRLYPLPRFGSFDKSSTINAPPIHLTTGIPLFNQSIDCPAADGGIGFSAALGVNADVTVDALVSMAFQVSGSILPPKLDVFKLTGTLNGSAAVDFDITANAHGSFSTGPIPIFPPVGIPGLDFIGIFTAGPEFLVNAQLDADLNLEADIKTGVEWTFPNVEVVFPPSQGNSSAQAIPGQRPLNLSVGTNVTASGNITGHLIPRVQVGVTILKFATAQIFVDLDTSATFGLQAEAGAAASTDGSSSTSLSGCAQLDAGVAIRAGAVGAIKPIFDDGINFTIFSEDVNIAKQCFGKPSSKREYVGLLESRHVSHVEKRNLLCPSLGEGGVLESVLSL</sequence>
<dbReference type="InterPro" id="IPR055647">
    <property type="entry name" value="DUF7223"/>
</dbReference>
<name>A0A165P245_EXIGL</name>
<dbReference type="Pfam" id="PF23865">
    <property type="entry name" value="DUF7223"/>
    <property type="match status" value="1"/>
</dbReference>
<keyword evidence="1" id="KW-0732">Signal</keyword>
<organism evidence="3 4">
    <name type="scientific">Exidia glandulosa HHB12029</name>
    <dbReference type="NCBI Taxonomy" id="1314781"/>
    <lineage>
        <taxon>Eukaryota</taxon>
        <taxon>Fungi</taxon>
        <taxon>Dikarya</taxon>
        <taxon>Basidiomycota</taxon>
        <taxon>Agaricomycotina</taxon>
        <taxon>Agaricomycetes</taxon>
        <taxon>Auriculariales</taxon>
        <taxon>Exidiaceae</taxon>
        <taxon>Exidia</taxon>
    </lineage>
</organism>
<reference evidence="3 4" key="1">
    <citation type="journal article" date="2016" name="Mol. Biol. Evol.">
        <title>Comparative Genomics of Early-Diverging Mushroom-Forming Fungi Provides Insights into the Origins of Lignocellulose Decay Capabilities.</title>
        <authorList>
            <person name="Nagy L.G."/>
            <person name="Riley R."/>
            <person name="Tritt A."/>
            <person name="Adam C."/>
            <person name="Daum C."/>
            <person name="Floudas D."/>
            <person name="Sun H."/>
            <person name="Yadav J.S."/>
            <person name="Pangilinan J."/>
            <person name="Larsson K.H."/>
            <person name="Matsuura K."/>
            <person name="Barry K."/>
            <person name="Labutti K."/>
            <person name="Kuo R."/>
            <person name="Ohm R.A."/>
            <person name="Bhattacharya S.S."/>
            <person name="Shirouzu T."/>
            <person name="Yoshinaga Y."/>
            <person name="Martin F.M."/>
            <person name="Grigoriev I.V."/>
            <person name="Hibbett D.S."/>
        </authorList>
    </citation>
    <scope>NUCLEOTIDE SEQUENCE [LARGE SCALE GENOMIC DNA]</scope>
    <source>
        <strain evidence="3 4">HHB12029</strain>
    </source>
</reference>
<evidence type="ECO:0000256" key="1">
    <source>
        <dbReference type="SAM" id="SignalP"/>
    </source>
</evidence>
<feature type="signal peptide" evidence="1">
    <location>
        <begin position="1"/>
        <end position="19"/>
    </location>
</feature>
<feature type="chain" id="PRO_5007863774" description="DUF7223 domain-containing protein" evidence="1">
    <location>
        <begin position="20"/>
        <end position="511"/>
    </location>
</feature>